<dbReference type="EMBL" id="CP028913">
    <property type="protein sequence ID" value="AWB96272.1"/>
    <property type="molecule type" value="Genomic_DNA"/>
</dbReference>
<proteinExistence type="predicted"/>
<protein>
    <recommendedName>
        <fullName evidence="3">Restriction endonuclease</fullName>
    </recommendedName>
</protein>
<dbReference type="AlphaFoldDB" id="A0A2S0WYA5"/>
<gene>
    <name evidence="1" type="ORF">DCE93_11945</name>
</gene>
<sequence length="1013" mass="110757">MRIDSLLMRAPVALASAPAIPNLDLLPFTALDWPTFEKLQLRVMTDVLGLRDPRQYGDPGQNQQAIDLIATAADGTGTALQSKNYTSFVLSDLKAAVKRFRDTERPFAVGHLVIGVSSLVRRTEIIAELKKLQGELAPVRLDLWDAQRLSDLLRNQHEIVAQFFTVETARQFCGDFEVNVPIIPNVDARIISDAVTMPPETLTGAQELLDEAEKSTDPSEAISLMEQAQEKLRKAGFDAYASRHEPARAKLMVQVGREQEAARQILDEVWAALDRGRTGNAQITFNRMRTLAEMLPDSTVLSDYEQVGSAAFELYMQPLGYLPEPSSLLIGAHVDRVRLMLLAGETALALDNLHWLRSASGEIAVLAEDRTLPDVLRVRLRLLVAEAKDDWAPLLDEARRKRLRSELTPLVTARYARYCAIRQQFQAADENWEQAASLASLVRQWDDAGTWLLSKRAYLSNWRPFSENDLIAMEIALGEQQYPTPPVIPRAVRAYEEAHEASRQGNARSAAIAAQRALRDAVASGDWSGERKARTVLAAVMQAADEPQRAAIHLARAGEGKKAEALGKAYPNRFIDVIGELGAETYWNVGTAYRLIATQADVVPDARVDEIATHIISDLRAAGAGKLIDVTFFASSRYNNAIKALAGLGLRLSKTDADAALGHFEDQPEVQPNHYRYHDEDEAVAVARIARAHPSLAPRAIAHLVALLARASGARKNVALEALAQYPDLARPALKAVDVGNGWAQEMLAYADPTDIDETAAAAALGRLTTPLEHVEGLSTVGSNAIGDSLLLAGQPQDALARVIREMMGRADDARVSGFDRGSYLTAAANLARGLGDESKKQLFPDAARLAEKSTPSTLDEFDRQFSHPLGTFRLNISGSDRRGHATFLASLLVVSDNDREEVRRLAYLLLGSDSDFYPTQALQNLGEVVKDDIAFLAGQGWAMRSLASILWVRYGGPPHVGARLAADEDARVRQALASSLAEAHAEPSQEFVRAQLATDPSSRVRRALGGMD</sequence>
<dbReference type="KEGG" id="agm:DCE93_11945"/>
<evidence type="ECO:0000313" key="1">
    <source>
        <dbReference type="EMBL" id="AWB96272.1"/>
    </source>
</evidence>
<evidence type="ECO:0000313" key="2">
    <source>
        <dbReference type="Proteomes" id="UP000244729"/>
    </source>
</evidence>
<reference evidence="1 2" key="1">
    <citation type="submission" date="2018-04" db="EMBL/GenBank/DDBJ databases">
        <authorList>
            <person name="Li J."/>
        </authorList>
    </citation>
    <scope>NUCLEOTIDE SEQUENCE [LARGE SCALE GENOMIC DNA]</scope>
    <source>
        <strain evidence="2">30A</strain>
    </source>
</reference>
<organism evidence="1 2">
    <name type="scientific">Agromyces badenianii</name>
    <dbReference type="NCBI Taxonomy" id="2080742"/>
    <lineage>
        <taxon>Bacteria</taxon>
        <taxon>Bacillati</taxon>
        <taxon>Actinomycetota</taxon>
        <taxon>Actinomycetes</taxon>
        <taxon>Micrococcales</taxon>
        <taxon>Microbacteriaceae</taxon>
        <taxon>Agromyces</taxon>
    </lineage>
</organism>
<accession>A0A2S0WYA5</accession>
<dbReference type="Proteomes" id="UP000244729">
    <property type="component" value="Chromosome"/>
</dbReference>
<evidence type="ECO:0008006" key="3">
    <source>
        <dbReference type="Google" id="ProtNLM"/>
    </source>
</evidence>
<keyword evidence="2" id="KW-1185">Reference proteome</keyword>
<name>A0A2S0WYA5_9MICO</name>